<keyword evidence="1" id="KW-0805">Transcription regulation</keyword>
<dbReference type="PANTHER" id="PTHR43130">
    <property type="entry name" value="ARAC-FAMILY TRANSCRIPTIONAL REGULATOR"/>
    <property type="match status" value="1"/>
</dbReference>
<dbReference type="AlphaFoldDB" id="A0A4Q2R7U3"/>
<dbReference type="InterPro" id="IPR018062">
    <property type="entry name" value="HTH_AraC-typ_CS"/>
</dbReference>
<dbReference type="InterPro" id="IPR018060">
    <property type="entry name" value="HTH_AraC"/>
</dbReference>
<dbReference type="Pfam" id="PF12833">
    <property type="entry name" value="HTH_18"/>
    <property type="match status" value="1"/>
</dbReference>
<dbReference type="EMBL" id="QYBC01000019">
    <property type="protein sequence ID" value="RYB02524.1"/>
    <property type="molecule type" value="Genomic_DNA"/>
</dbReference>
<dbReference type="GO" id="GO:0003700">
    <property type="term" value="F:DNA-binding transcription factor activity"/>
    <property type="evidence" value="ECO:0007669"/>
    <property type="project" value="InterPro"/>
</dbReference>
<name>A0A4Q2R7U3_9HYPH</name>
<dbReference type="PANTHER" id="PTHR43130:SF3">
    <property type="entry name" value="HTH-TYPE TRANSCRIPTIONAL REGULATOR RV1931C"/>
    <property type="match status" value="1"/>
</dbReference>
<dbReference type="InterPro" id="IPR029062">
    <property type="entry name" value="Class_I_gatase-like"/>
</dbReference>
<dbReference type="InterPro" id="IPR052158">
    <property type="entry name" value="INH-QAR"/>
</dbReference>
<accession>A0A4Q2R7U3</accession>
<dbReference type="RefSeq" id="WP_129221058.1">
    <property type="nucleotide sequence ID" value="NZ_QYBC01000019.1"/>
</dbReference>
<dbReference type="SUPFAM" id="SSF52317">
    <property type="entry name" value="Class I glutamine amidotransferase-like"/>
    <property type="match status" value="1"/>
</dbReference>
<dbReference type="OrthoDB" id="186587at2"/>
<reference evidence="5 6" key="1">
    <citation type="submission" date="2018-09" db="EMBL/GenBank/DDBJ databases">
        <authorList>
            <person name="Grouzdev D.S."/>
            <person name="Krutkina M.S."/>
        </authorList>
    </citation>
    <scope>NUCLEOTIDE SEQUENCE [LARGE SCALE GENOMIC DNA]</scope>
    <source>
        <strain evidence="5 6">RmlP001</strain>
    </source>
</reference>
<evidence type="ECO:0000256" key="3">
    <source>
        <dbReference type="ARBA" id="ARBA00023163"/>
    </source>
</evidence>
<dbReference type="InterPro" id="IPR002818">
    <property type="entry name" value="DJ-1/PfpI"/>
</dbReference>
<dbReference type="PROSITE" id="PS00041">
    <property type="entry name" value="HTH_ARAC_FAMILY_1"/>
    <property type="match status" value="1"/>
</dbReference>
<organism evidence="5 6">
    <name type="scientific">Lichenibacterium ramalinae</name>
    <dbReference type="NCBI Taxonomy" id="2316527"/>
    <lineage>
        <taxon>Bacteria</taxon>
        <taxon>Pseudomonadati</taxon>
        <taxon>Pseudomonadota</taxon>
        <taxon>Alphaproteobacteria</taxon>
        <taxon>Hyphomicrobiales</taxon>
        <taxon>Lichenihabitantaceae</taxon>
        <taxon>Lichenibacterium</taxon>
    </lineage>
</organism>
<evidence type="ECO:0000256" key="1">
    <source>
        <dbReference type="ARBA" id="ARBA00023015"/>
    </source>
</evidence>
<dbReference type="Gene3D" id="1.10.10.60">
    <property type="entry name" value="Homeodomain-like"/>
    <property type="match status" value="1"/>
</dbReference>
<sequence>MPISLAFPDRLSGPRVAVLAYDGLCTFEFGVAAEVFGLPRPEMGVGWYRYAVCADAPGPLRAAGGLAVTVERGLDVLAEADLVVVPGWRGIDAPVPDALTAALQAAHRRGARVASLCSGIVVLAAAGLLDGRRATTHWRYVEAVSRRHPTIALDPRVLYVDEGDVLTAAGSAAGIDLCLHIVRRDFGPGAANAVARRLVVPPHRDGGQAQFIAAPVPRDREAARLGPLIDAMRAAPGADHRLDALARRAGMSLRTFQRRFAAATGLPPGEWLMAERLRVARELLEGDPAAALADVAEAAGFGTAAAMRHHFRTRLGTSPAAFRARFAT</sequence>
<dbReference type="InterPro" id="IPR009057">
    <property type="entry name" value="Homeodomain-like_sf"/>
</dbReference>
<dbReference type="PROSITE" id="PS01124">
    <property type="entry name" value="HTH_ARAC_FAMILY_2"/>
    <property type="match status" value="1"/>
</dbReference>
<feature type="domain" description="HTH araC/xylS-type" evidence="4">
    <location>
        <begin position="223"/>
        <end position="325"/>
    </location>
</feature>
<protein>
    <submittedName>
        <fullName evidence="5">Transcriptional regulator FtrA</fullName>
    </submittedName>
</protein>
<keyword evidence="3" id="KW-0804">Transcription</keyword>
<reference evidence="5 6" key="2">
    <citation type="submission" date="2019-02" db="EMBL/GenBank/DDBJ databases">
        <title>'Lichenibacterium ramalinii' gen. nov. sp. nov., 'Lichenibacterium minor' gen. nov. sp. nov.</title>
        <authorList>
            <person name="Pankratov T."/>
        </authorList>
    </citation>
    <scope>NUCLEOTIDE SEQUENCE [LARGE SCALE GENOMIC DNA]</scope>
    <source>
        <strain evidence="5 6">RmlP001</strain>
    </source>
</reference>
<dbReference type="GO" id="GO:0043565">
    <property type="term" value="F:sequence-specific DNA binding"/>
    <property type="evidence" value="ECO:0007669"/>
    <property type="project" value="InterPro"/>
</dbReference>
<dbReference type="CDD" id="cd03137">
    <property type="entry name" value="GATase1_AraC_1"/>
    <property type="match status" value="1"/>
</dbReference>
<comment type="caution">
    <text evidence="5">The sequence shown here is derived from an EMBL/GenBank/DDBJ whole genome shotgun (WGS) entry which is preliminary data.</text>
</comment>
<proteinExistence type="predicted"/>
<dbReference type="NCBIfam" id="NF006902">
    <property type="entry name" value="PRK09393.1"/>
    <property type="match status" value="1"/>
</dbReference>
<gene>
    <name evidence="5" type="primary">ftrA</name>
    <name evidence="5" type="ORF">D3272_20390</name>
</gene>
<evidence type="ECO:0000259" key="4">
    <source>
        <dbReference type="PROSITE" id="PS01124"/>
    </source>
</evidence>
<dbReference type="Pfam" id="PF01965">
    <property type="entry name" value="DJ-1_PfpI"/>
    <property type="match status" value="1"/>
</dbReference>
<dbReference type="Gene3D" id="3.40.50.880">
    <property type="match status" value="1"/>
</dbReference>
<dbReference type="SMART" id="SM00342">
    <property type="entry name" value="HTH_ARAC"/>
    <property type="match status" value="1"/>
</dbReference>
<evidence type="ECO:0000256" key="2">
    <source>
        <dbReference type="ARBA" id="ARBA00023125"/>
    </source>
</evidence>
<keyword evidence="2" id="KW-0238">DNA-binding</keyword>
<dbReference type="SUPFAM" id="SSF46689">
    <property type="entry name" value="Homeodomain-like"/>
    <property type="match status" value="2"/>
</dbReference>
<evidence type="ECO:0000313" key="5">
    <source>
        <dbReference type="EMBL" id="RYB02524.1"/>
    </source>
</evidence>
<evidence type="ECO:0000313" key="6">
    <source>
        <dbReference type="Proteomes" id="UP000289411"/>
    </source>
</evidence>
<dbReference type="Proteomes" id="UP000289411">
    <property type="component" value="Unassembled WGS sequence"/>
</dbReference>
<keyword evidence="6" id="KW-1185">Reference proteome</keyword>